<dbReference type="GO" id="GO:0008690">
    <property type="term" value="F:3-deoxy-manno-octulosonate cytidylyltransferase activity"/>
    <property type="evidence" value="ECO:0007669"/>
    <property type="project" value="InterPro"/>
</dbReference>
<dbReference type="Pfam" id="PF02348">
    <property type="entry name" value="CTP_transf_3"/>
    <property type="match status" value="1"/>
</dbReference>
<gene>
    <name evidence="3" type="ORF">METZ01_LOCUS233816</name>
</gene>
<dbReference type="NCBIfam" id="NF003952">
    <property type="entry name" value="PRK05450.1-5"/>
    <property type="match status" value="1"/>
</dbReference>
<dbReference type="InterPro" id="IPR003329">
    <property type="entry name" value="Cytidylyl_trans"/>
</dbReference>
<evidence type="ECO:0000313" key="3">
    <source>
        <dbReference type="EMBL" id="SVB80962.1"/>
    </source>
</evidence>
<keyword evidence="2" id="KW-0548">Nucleotidyltransferase</keyword>
<dbReference type="NCBIfam" id="NF009905">
    <property type="entry name" value="PRK13368.1"/>
    <property type="match status" value="1"/>
</dbReference>
<dbReference type="SUPFAM" id="SSF53448">
    <property type="entry name" value="Nucleotide-diphospho-sugar transferases"/>
    <property type="match status" value="1"/>
</dbReference>
<dbReference type="PANTHER" id="PTHR42866">
    <property type="entry name" value="3-DEOXY-MANNO-OCTULOSONATE CYTIDYLYLTRANSFERASE"/>
    <property type="match status" value="1"/>
</dbReference>
<dbReference type="GO" id="GO:0005829">
    <property type="term" value="C:cytosol"/>
    <property type="evidence" value="ECO:0007669"/>
    <property type="project" value="TreeGrafter"/>
</dbReference>
<evidence type="ECO:0000256" key="1">
    <source>
        <dbReference type="ARBA" id="ARBA00022679"/>
    </source>
</evidence>
<dbReference type="AlphaFoldDB" id="A0A382H1B6"/>
<accession>A0A382H1B6</accession>
<dbReference type="Gene3D" id="3.90.550.10">
    <property type="entry name" value="Spore Coat Polysaccharide Biosynthesis Protein SpsA, Chain A"/>
    <property type="match status" value="1"/>
</dbReference>
<sequence>MALIHGMPMIGHCFFRVNMCSDLDATYVATCDTEIFQYIESIGGKAVMTSDKHERASDRAAEAMLVIEKQTKKRIDILVMVQGDEPMDTPGMISQALEPMQKDPTVDVVNLMGPIESLEEFEDPNTPKVVVDQQNYALYFSREPVPSRKKGVLNVPMLKQICVIPFRRDYLLKFNNIPETPLEIIESIDMMRILESGGRVKMVMTQEESCGVDTPEILLKVEKKMTHDSLMSQ</sequence>
<protein>
    <recommendedName>
        <fullName evidence="4">3-deoxy-manno-octulosonate cytidylyltransferase</fullName>
    </recommendedName>
</protein>
<dbReference type="PANTHER" id="PTHR42866:SF2">
    <property type="entry name" value="3-DEOXY-MANNO-OCTULOSONATE CYTIDYLYLTRANSFERASE, MITOCHONDRIAL"/>
    <property type="match status" value="1"/>
</dbReference>
<dbReference type="InterPro" id="IPR004528">
    <property type="entry name" value="KdsB"/>
</dbReference>
<dbReference type="CDD" id="cd02517">
    <property type="entry name" value="CMP-KDO-Synthetase"/>
    <property type="match status" value="1"/>
</dbReference>
<reference evidence="3" key="1">
    <citation type="submission" date="2018-05" db="EMBL/GenBank/DDBJ databases">
        <authorList>
            <person name="Lanie J.A."/>
            <person name="Ng W.-L."/>
            <person name="Kazmierczak K.M."/>
            <person name="Andrzejewski T.M."/>
            <person name="Davidsen T.M."/>
            <person name="Wayne K.J."/>
            <person name="Tettelin H."/>
            <person name="Glass J.I."/>
            <person name="Rusch D."/>
            <person name="Podicherti R."/>
            <person name="Tsui H.-C.T."/>
            <person name="Winkler M.E."/>
        </authorList>
    </citation>
    <scope>NUCLEOTIDE SEQUENCE</scope>
</reference>
<feature type="non-terminal residue" evidence="3">
    <location>
        <position position="233"/>
    </location>
</feature>
<evidence type="ECO:0008006" key="4">
    <source>
        <dbReference type="Google" id="ProtNLM"/>
    </source>
</evidence>
<name>A0A382H1B6_9ZZZZ</name>
<dbReference type="InterPro" id="IPR029044">
    <property type="entry name" value="Nucleotide-diphossugar_trans"/>
</dbReference>
<proteinExistence type="predicted"/>
<organism evidence="3">
    <name type="scientific">marine metagenome</name>
    <dbReference type="NCBI Taxonomy" id="408172"/>
    <lineage>
        <taxon>unclassified sequences</taxon>
        <taxon>metagenomes</taxon>
        <taxon>ecological metagenomes</taxon>
    </lineage>
</organism>
<dbReference type="EMBL" id="UINC01058559">
    <property type="protein sequence ID" value="SVB80962.1"/>
    <property type="molecule type" value="Genomic_DNA"/>
</dbReference>
<keyword evidence="1" id="KW-0808">Transferase</keyword>
<evidence type="ECO:0000256" key="2">
    <source>
        <dbReference type="ARBA" id="ARBA00022695"/>
    </source>
</evidence>